<evidence type="ECO:0000313" key="8">
    <source>
        <dbReference type="EMBL" id="GMH69696.1"/>
    </source>
</evidence>
<feature type="domain" description="Peptidase S54 rhomboid" evidence="7">
    <location>
        <begin position="124"/>
        <end position="264"/>
    </location>
</feature>
<dbReference type="SUPFAM" id="SSF144091">
    <property type="entry name" value="Rhomboid-like"/>
    <property type="match status" value="1"/>
</dbReference>
<keyword evidence="4 6" id="KW-1133">Transmembrane helix</keyword>
<proteinExistence type="inferred from homology"/>
<feature type="transmembrane region" description="Helical" evidence="6">
    <location>
        <begin position="242"/>
        <end position="263"/>
    </location>
</feature>
<keyword evidence="9" id="KW-1185">Reference proteome</keyword>
<dbReference type="PANTHER" id="PTHR45840:SF2">
    <property type="entry name" value="PROTEIN RHOMBOID-RELATED"/>
    <property type="match status" value="1"/>
</dbReference>
<evidence type="ECO:0000256" key="5">
    <source>
        <dbReference type="ARBA" id="ARBA00023136"/>
    </source>
</evidence>
<organism evidence="8 9">
    <name type="scientific">Triparma strigata</name>
    <dbReference type="NCBI Taxonomy" id="1606541"/>
    <lineage>
        <taxon>Eukaryota</taxon>
        <taxon>Sar</taxon>
        <taxon>Stramenopiles</taxon>
        <taxon>Ochrophyta</taxon>
        <taxon>Bolidophyceae</taxon>
        <taxon>Parmales</taxon>
        <taxon>Triparmaceae</taxon>
        <taxon>Triparma</taxon>
    </lineage>
</organism>
<keyword evidence="3 6" id="KW-0812">Transmembrane</keyword>
<dbReference type="Proteomes" id="UP001165085">
    <property type="component" value="Unassembled WGS sequence"/>
</dbReference>
<comment type="caution">
    <text evidence="8">The sequence shown here is derived from an EMBL/GenBank/DDBJ whole genome shotgun (WGS) entry which is preliminary data.</text>
</comment>
<feature type="transmembrane region" description="Helical" evidence="6">
    <location>
        <begin position="218"/>
        <end position="236"/>
    </location>
</feature>
<evidence type="ECO:0000313" key="9">
    <source>
        <dbReference type="Proteomes" id="UP001165085"/>
    </source>
</evidence>
<gene>
    <name evidence="8" type="ORF">TrST_g3789</name>
</gene>
<feature type="transmembrane region" description="Helical" evidence="6">
    <location>
        <begin position="63"/>
        <end position="84"/>
    </location>
</feature>
<feature type="transmembrane region" description="Helical" evidence="6">
    <location>
        <begin position="162"/>
        <end position="183"/>
    </location>
</feature>
<comment type="similarity">
    <text evidence="2">Belongs to the peptidase S54 family.</text>
</comment>
<comment type="subcellular location">
    <subcellularLocation>
        <location evidence="1">Membrane</location>
        <topology evidence="1">Multi-pass membrane protein</topology>
    </subcellularLocation>
</comment>
<evidence type="ECO:0000256" key="2">
    <source>
        <dbReference type="ARBA" id="ARBA00009045"/>
    </source>
</evidence>
<accession>A0A9W7ABM2</accession>
<name>A0A9W7ABM2_9STRA</name>
<evidence type="ECO:0000256" key="1">
    <source>
        <dbReference type="ARBA" id="ARBA00004141"/>
    </source>
</evidence>
<dbReference type="GO" id="GO:0004252">
    <property type="term" value="F:serine-type endopeptidase activity"/>
    <property type="evidence" value="ECO:0007669"/>
    <property type="project" value="InterPro"/>
</dbReference>
<protein>
    <recommendedName>
        <fullName evidence="7">Peptidase S54 rhomboid domain-containing protein</fullName>
    </recommendedName>
</protein>
<keyword evidence="5 6" id="KW-0472">Membrane</keyword>
<dbReference type="GO" id="GO:0016020">
    <property type="term" value="C:membrane"/>
    <property type="evidence" value="ECO:0007669"/>
    <property type="project" value="UniProtKB-SubCell"/>
</dbReference>
<sequence length="282" mass="31899">MPKSKSRKVRNGDENGKYVLSFDDDEEGFEADNQTKVSALTMKSGWEMASMYENPDYLDQPTIVPYFTIIITVAQIFLYCGYLFKENDFQFSASDSSTYDAIGGPESMWLFSVSPFSDCQNAHEQLWRYVTYIMVHGNLAHLLTNMFMQAVLGGSLESVHGFIRVSLLYITAGIAGGLNVTMFTPNMTVVGASGAIYGLIGVCTSNLVLNWEDMPLRWWRMAVLIFFVGNEWAMYFYSHDPFTSYCAHAGGFVFGMLFSFPVLKNFTVTSCYHRRQEGHLLH</sequence>
<dbReference type="Gene3D" id="1.20.1540.10">
    <property type="entry name" value="Rhomboid-like"/>
    <property type="match status" value="1"/>
</dbReference>
<evidence type="ECO:0000256" key="6">
    <source>
        <dbReference type="SAM" id="Phobius"/>
    </source>
</evidence>
<evidence type="ECO:0000259" key="7">
    <source>
        <dbReference type="Pfam" id="PF01694"/>
    </source>
</evidence>
<dbReference type="Pfam" id="PF01694">
    <property type="entry name" value="Rhomboid"/>
    <property type="match status" value="1"/>
</dbReference>
<reference evidence="9" key="1">
    <citation type="journal article" date="2023" name="Commun. Biol.">
        <title>Genome analysis of Parmales, the sister group of diatoms, reveals the evolutionary specialization of diatoms from phago-mixotrophs to photoautotrophs.</title>
        <authorList>
            <person name="Ban H."/>
            <person name="Sato S."/>
            <person name="Yoshikawa S."/>
            <person name="Yamada K."/>
            <person name="Nakamura Y."/>
            <person name="Ichinomiya M."/>
            <person name="Sato N."/>
            <person name="Blanc-Mathieu R."/>
            <person name="Endo H."/>
            <person name="Kuwata A."/>
            <person name="Ogata H."/>
        </authorList>
    </citation>
    <scope>NUCLEOTIDE SEQUENCE [LARGE SCALE GENOMIC DNA]</scope>
    <source>
        <strain evidence="9">NIES 3701</strain>
    </source>
</reference>
<dbReference type="OrthoDB" id="193216at2759"/>
<dbReference type="InterPro" id="IPR022764">
    <property type="entry name" value="Peptidase_S54_rhomboid_dom"/>
</dbReference>
<feature type="transmembrane region" description="Helical" evidence="6">
    <location>
        <begin position="189"/>
        <end position="211"/>
    </location>
</feature>
<dbReference type="InterPro" id="IPR035952">
    <property type="entry name" value="Rhomboid-like_sf"/>
</dbReference>
<dbReference type="AlphaFoldDB" id="A0A9W7ABM2"/>
<dbReference type="InterPro" id="IPR051739">
    <property type="entry name" value="Rhomboid_IM_Serine_Proteases"/>
</dbReference>
<evidence type="ECO:0000256" key="4">
    <source>
        <dbReference type="ARBA" id="ARBA00022989"/>
    </source>
</evidence>
<dbReference type="EMBL" id="BRXY01000134">
    <property type="protein sequence ID" value="GMH69696.1"/>
    <property type="molecule type" value="Genomic_DNA"/>
</dbReference>
<dbReference type="PANTHER" id="PTHR45840">
    <property type="entry name" value="RHOMBOID-RELATED PROTEIN"/>
    <property type="match status" value="1"/>
</dbReference>
<evidence type="ECO:0000256" key="3">
    <source>
        <dbReference type="ARBA" id="ARBA00022692"/>
    </source>
</evidence>